<sequence length="258" mass="29063">MFPGEIYPLERPNDVADFFCAAQLPRPQPPLDTIPGPPPLHDDLSALDFSDPSLQEYLINNDMLADIVSDGSAGHIASLDGGFTDASSGLLLNTPMYPNSPEAEMRASTSSMAMEVQTDQFSAMQEETTLSLGIIAQLENLERQIVEMKQFVAKGFAQRDHIRSFEIEKHRLRCRNYNYENVTEMNEPFEPLLQSNGKLPARYPVNGVELKSLSHEEMDVLLDEYDLPFSPAMFLHEKQLIYLKFIGANRAIMHRVVD</sequence>
<dbReference type="AlphaFoldDB" id="A0AAV9VCN5"/>
<comment type="caution">
    <text evidence="1">The sequence shown here is derived from an EMBL/GenBank/DDBJ whole genome shotgun (WGS) entry which is preliminary data.</text>
</comment>
<evidence type="ECO:0000313" key="1">
    <source>
        <dbReference type="EMBL" id="KAK6359745.1"/>
    </source>
</evidence>
<evidence type="ECO:0000313" key="2">
    <source>
        <dbReference type="Proteomes" id="UP001375240"/>
    </source>
</evidence>
<keyword evidence="2" id="KW-1185">Reference proteome</keyword>
<accession>A0AAV9VCN5</accession>
<name>A0AAV9VCN5_9PEZI</name>
<proteinExistence type="predicted"/>
<dbReference type="EMBL" id="JAVHNQ010000001">
    <property type="protein sequence ID" value="KAK6359745.1"/>
    <property type="molecule type" value="Genomic_DNA"/>
</dbReference>
<reference evidence="1 2" key="1">
    <citation type="submission" date="2019-10" db="EMBL/GenBank/DDBJ databases">
        <authorList>
            <person name="Palmer J.M."/>
        </authorList>
    </citation>
    <scope>NUCLEOTIDE SEQUENCE [LARGE SCALE GENOMIC DNA]</scope>
    <source>
        <strain evidence="1 2">TWF696</strain>
    </source>
</reference>
<gene>
    <name evidence="1" type="ORF">TWF696_000884</name>
</gene>
<dbReference type="Proteomes" id="UP001375240">
    <property type="component" value="Unassembled WGS sequence"/>
</dbReference>
<protein>
    <submittedName>
        <fullName evidence="1">Uncharacterized protein</fullName>
    </submittedName>
</protein>
<organism evidence="1 2">
    <name type="scientific">Orbilia brochopaga</name>
    <dbReference type="NCBI Taxonomy" id="3140254"/>
    <lineage>
        <taxon>Eukaryota</taxon>
        <taxon>Fungi</taxon>
        <taxon>Dikarya</taxon>
        <taxon>Ascomycota</taxon>
        <taxon>Pezizomycotina</taxon>
        <taxon>Orbiliomycetes</taxon>
        <taxon>Orbiliales</taxon>
        <taxon>Orbiliaceae</taxon>
        <taxon>Orbilia</taxon>
    </lineage>
</organism>